<dbReference type="EMBL" id="JAIWYP010000008">
    <property type="protein sequence ID" value="KAH3783139.1"/>
    <property type="molecule type" value="Genomic_DNA"/>
</dbReference>
<proteinExistence type="predicted"/>
<evidence type="ECO:0000313" key="2">
    <source>
        <dbReference type="EMBL" id="KAH3783139.1"/>
    </source>
</evidence>
<name>A0A9D4IS90_DREPO</name>
<protein>
    <submittedName>
        <fullName evidence="2">Uncharacterized protein</fullName>
    </submittedName>
</protein>
<organism evidence="2 3">
    <name type="scientific">Dreissena polymorpha</name>
    <name type="common">Zebra mussel</name>
    <name type="synonym">Mytilus polymorpha</name>
    <dbReference type="NCBI Taxonomy" id="45954"/>
    <lineage>
        <taxon>Eukaryota</taxon>
        <taxon>Metazoa</taxon>
        <taxon>Spiralia</taxon>
        <taxon>Lophotrochozoa</taxon>
        <taxon>Mollusca</taxon>
        <taxon>Bivalvia</taxon>
        <taxon>Autobranchia</taxon>
        <taxon>Heteroconchia</taxon>
        <taxon>Euheterodonta</taxon>
        <taxon>Imparidentia</taxon>
        <taxon>Neoheterodontei</taxon>
        <taxon>Myida</taxon>
        <taxon>Dreissenoidea</taxon>
        <taxon>Dreissenidae</taxon>
        <taxon>Dreissena</taxon>
    </lineage>
</organism>
<gene>
    <name evidence="2" type="ORF">DPMN_161067</name>
</gene>
<keyword evidence="3" id="KW-1185">Reference proteome</keyword>
<comment type="caution">
    <text evidence="2">The sequence shown here is derived from an EMBL/GenBank/DDBJ whole genome shotgun (WGS) entry which is preliminary data.</text>
</comment>
<feature type="compositionally biased region" description="Polar residues" evidence="1">
    <location>
        <begin position="41"/>
        <end position="57"/>
    </location>
</feature>
<dbReference type="Proteomes" id="UP000828390">
    <property type="component" value="Unassembled WGS sequence"/>
</dbReference>
<reference evidence="2" key="2">
    <citation type="submission" date="2020-11" db="EMBL/GenBank/DDBJ databases">
        <authorList>
            <person name="McCartney M.A."/>
            <person name="Auch B."/>
            <person name="Kono T."/>
            <person name="Mallez S."/>
            <person name="Becker A."/>
            <person name="Gohl D.M."/>
            <person name="Silverstein K.A.T."/>
            <person name="Koren S."/>
            <person name="Bechman K.B."/>
            <person name="Herman A."/>
            <person name="Abrahante J.E."/>
            <person name="Garbe J."/>
        </authorList>
    </citation>
    <scope>NUCLEOTIDE SEQUENCE</scope>
    <source>
        <strain evidence="2">Duluth1</strain>
        <tissue evidence="2">Whole animal</tissue>
    </source>
</reference>
<accession>A0A9D4IS90</accession>
<evidence type="ECO:0000313" key="3">
    <source>
        <dbReference type="Proteomes" id="UP000828390"/>
    </source>
</evidence>
<reference evidence="2" key="1">
    <citation type="journal article" date="2019" name="bioRxiv">
        <title>The Genome of the Zebra Mussel, Dreissena polymorpha: A Resource for Invasive Species Research.</title>
        <authorList>
            <person name="McCartney M.A."/>
            <person name="Auch B."/>
            <person name="Kono T."/>
            <person name="Mallez S."/>
            <person name="Zhang Y."/>
            <person name="Obille A."/>
            <person name="Becker A."/>
            <person name="Abrahante J.E."/>
            <person name="Garbe J."/>
            <person name="Badalamenti J.P."/>
            <person name="Herman A."/>
            <person name="Mangelson H."/>
            <person name="Liachko I."/>
            <person name="Sullivan S."/>
            <person name="Sone E.D."/>
            <person name="Koren S."/>
            <person name="Silverstein K.A.T."/>
            <person name="Beckman K.B."/>
            <person name="Gohl D.M."/>
        </authorList>
    </citation>
    <scope>NUCLEOTIDE SEQUENCE</scope>
    <source>
        <strain evidence="2">Duluth1</strain>
        <tissue evidence="2">Whole animal</tissue>
    </source>
</reference>
<sequence length="65" mass="7411">MRHLSMEEYRSIEDLDGVGIKTDSQGTTVKGHQTKVCMYGTRSTSDEVPTMNRSQYRATVKDRID</sequence>
<dbReference type="AlphaFoldDB" id="A0A9D4IS90"/>
<feature type="region of interest" description="Disordered" evidence="1">
    <location>
        <begin position="40"/>
        <end position="65"/>
    </location>
</feature>
<evidence type="ECO:0000256" key="1">
    <source>
        <dbReference type="SAM" id="MobiDB-lite"/>
    </source>
</evidence>